<sequence>MVRWLVLLLMLLPHTGGTLPPIEEPKWKEIEHGLASWYGTRYIGRLTASGTTYTGRGFTVAHRTRPFGSLVRLSLGSGKFVVAVVTDRGPYCEYVGSYFYSCKQRRIVDVSERVAEELGFK</sequence>
<protein>
    <recommendedName>
        <fullName evidence="1">RlpA-like protein double-psi beta-barrel domain-containing protein</fullName>
    </recommendedName>
</protein>
<dbReference type="AlphaFoldDB" id="A0A0F9BA47"/>
<accession>A0A0F9BA47</accession>
<proteinExistence type="predicted"/>
<evidence type="ECO:0000259" key="1">
    <source>
        <dbReference type="Pfam" id="PF03330"/>
    </source>
</evidence>
<evidence type="ECO:0000313" key="2">
    <source>
        <dbReference type="EMBL" id="KKL10682.1"/>
    </source>
</evidence>
<feature type="domain" description="RlpA-like protein double-psi beta-barrel" evidence="1">
    <location>
        <begin position="31"/>
        <end position="120"/>
    </location>
</feature>
<dbReference type="PANTHER" id="PTHR34183">
    <property type="entry name" value="ENDOLYTIC PEPTIDOGLYCAN TRANSGLYCOSYLASE RLPA"/>
    <property type="match status" value="1"/>
</dbReference>
<gene>
    <name evidence="2" type="ORF">LCGC14_2553390</name>
</gene>
<dbReference type="PANTHER" id="PTHR34183:SF1">
    <property type="entry name" value="ENDOLYTIC PEPTIDOGLYCAN TRANSGLYCOSYLASE RLPA"/>
    <property type="match status" value="1"/>
</dbReference>
<organism evidence="2">
    <name type="scientific">marine sediment metagenome</name>
    <dbReference type="NCBI Taxonomy" id="412755"/>
    <lineage>
        <taxon>unclassified sequences</taxon>
        <taxon>metagenomes</taxon>
        <taxon>ecological metagenomes</taxon>
    </lineage>
</organism>
<comment type="caution">
    <text evidence="2">The sequence shown here is derived from an EMBL/GenBank/DDBJ whole genome shotgun (WGS) entry which is preliminary data.</text>
</comment>
<reference evidence="2" key="1">
    <citation type="journal article" date="2015" name="Nature">
        <title>Complex archaea that bridge the gap between prokaryotes and eukaryotes.</title>
        <authorList>
            <person name="Spang A."/>
            <person name="Saw J.H."/>
            <person name="Jorgensen S.L."/>
            <person name="Zaremba-Niedzwiedzka K."/>
            <person name="Martijn J."/>
            <person name="Lind A.E."/>
            <person name="van Eijk R."/>
            <person name="Schleper C."/>
            <person name="Guy L."/>
            <person name="Ettema T.J."/>
        </authorList>
    </citation>
    <scope>NUCLEOTIDE SEQUENCE</scope>
</reference>
<dbReference type="InterPro" id="IPR036908">
    <property type="entry name" value="RlpA-like_sf"/>
</dbReference>
<name>A0A0F9BA47_9ZZZZ</name>
<dbReference type="CDD" id="cd22268">
    <property type="entry name" value="DPBB_RlpA-like"/>
    <property type="match status" value="1"/>
</dbReference>
<dbReference type="Gene3D" id="2.40.40.10">
    <property type="entry name" value="RlpA-like domain"/>
    <property type="match status" value="1"/>
</dbReference>
<dbReference type="InterPro" id="IPR009009">
    <property type="entry name" value="RlpA-like_DPBB"/>
</dbReference>
<dbReference type="EMBL" id="LAZR01041963">
    <property type="protein sequence ID" value="KKL10682.1"/>
    <property type="molecule type" value="Genomic_DNA"/>
</dbReference>
<dbReference type="Pfam" id="PF03330">
    <property type="entry name" value="DPBB_1"/>
    <property type="match status" value="1"/>
</dbReference>